<dbReference type="SMART" id="SM00317">
    <property type="entry name" value="SET"/>
    <property type="match status" value="1"/>
</dbReference>
<dbReference type="eggNOG" id="KOG2084">
    <property type="taxonomic scope" value="Eukaryota"/>
</dbReference>
<dbReference type="SUPFAM" id="SSF82199">
    <property type="entry name" value="SET domain"/>
    <property type="match status" value="1"/>
</dbReference>
<feature type="compositionally biased region" description="Basic residues" evidence="1">
    <location>
        <begin position="519"/>
        <end position="528"/>
    </location>
</feature>
<feature type="compositionally biased region" description="Pro residues" evidence="1">
    <location>
        <begin position="545"/>
        <end position="569"/>
    </location>
</feature>
<feature type="compositionally biased region" description="Basic and acidic residues" evidence="1">
    <location>
        <begin position="529"/>
        <end position="542"/>
    </location>
</feature>
<dbReference type="AlphaFoldDB" id="D8TWF6"/>
<reference evidence="3 4" key="1">
    <citation type="journal article" date="2010" name="Science">
        <title>Genomic analysis of organismal complexity in the multicellular green alga Volvox carteri.</title>
        <authorList>
            <person name="Prochnik S.E."/>
            <person name="Umen J."/>
            <person name="Nedelcu A.M."/>
            <person name="Hallmann A."/>
            <person name="Miller S.M."/>
            <person name="Nishii I."/>
            <person name="Ferris P."/>
            <person name="Kuo A."/>
            <person name="Mitros T."/>
            <person name="Fritz-Laylin L.K."/>
            <person name="Hellsten U."/>
            <person name="Chapman J."/>
            <person name="Simakov O."/>
            <person name="Rensing S.A."/>
            <person name="Terry A."/>
            <person name="Pangilinan J."/>
            <person name="Kapitonov V."/>
            <person name="Jurka J."/>
            <person name="Salamov A."/>
            <person name="Shapiro H."/>
            <person name="Schmutz J."/>
            <person name="Grimwood J."/>
            <person name="Lindquist E."/>
            <person name="Lucas S."/>
            <person name="Grigoriev I.V."/>
            <person name="Schmitt R."/>
            <person name="Kirk D."/>
            <person name="Rokhsar D.S."/>
        </authorList>
    </citation>
    <scope>NUCLEOTIDE SEQUENCE [LARGE SCALE GENOMIC DNA]</scope>
    <source>
        <strain evidence="4">f. Nagariensis / Eve</strain>
    </source>
</reference>
<accession>D8TWF6</accession>
<dbReference type="KEGG" id="vcn:VOLCADRAFT_91197"/>
<sequence length="610" mass="65732">MKCTEQAGAHLDTVCSKGVLLRCEGGHATAPWTMDLEQPKRPSCGNRFLQLGCSASAISMNHQKDHAHALREDEVCEALYFSGTAPATDCLGPISVRDIPGKGRGLVAQCEMRPGDLVMAVQPVVVLHGQQDAMPSPEALVEYLEKSWPSLPVRHRSIVRQMFVGSIDTHARTTSNHQPPTDRKLPIASEARAAADAETAAGTCGDGNDNGAVDFRAIVSYNAYGDEYEDLPAADLRGLPPRSHVGLWPYFNQLNHACAPNCVHYVVGSTMVVRAVQVIPEGCELLVSYLGRDDLAPRQVRQAALKARYGFICNCTRCQTEAELPEELQALLQQLYDRAQHELAPRFERLAASAASAAEEEGFYGAAGPRGALLLLLLIFMVPERVVLVLVLWAGPSSGTQQQQQQLASLESRLEDCARQLHLAIQAPVAASAACRLPGSGRQLTRVQAAQAAAYQLMELLHLHAEVTAAAAAGGGRTQAAASGALQACWHVLDAISRGSELQVFQACKMLSDALQATSRHHNHRHGKDGRDRTAKTAERQPKSSPSPSPPDGSPLPTCPPPVLTTPPPDEVREAASLLGLSLLARYGKLQGQRLTRMTQAAIRTSQRFF</sequence>
<dbReference type="Gene3D" id="2.170.270.10">
    <property type="entry name" value="SET domain"/>
    <property type="match status" value="1"/>
</dbReference>
<dbReference type="GeneID" id="9618177"/>
<dbReference type="InParanoid" id="D8TWF6"/>
<dbReference type="OrthoDB" id="265717at2759"/>
<protein>
    <recommendedName>
        <fullName evidence="2">SET domain-containing protein</fullName>
    </recommendedName>
</protein>
<dbReference type="InterPro" id="IPR046341">
    <property type="entry name" value="SET_dom_sf"/>
</dbReference>
<dbReference type="RefSeq" id="XP_002950723.1">
    <property type="nucleotide sequence ID" value="XM_002950677.1"/>
</dbReference>
<organism evidence="4">
    <name type="scientific">Volvox carteri f. nagariensis</name>
    <dbReference type="NCBI Taxonomy" id="3068"/>
    <lineage>
        <taxon>Eukaryota</taxon>
        <taxon>Viridiplantae</taxon>
        <taxon>Chlorophyta</taxon>
        <taxon>core chlorophytes</taxon>
        <taxon>Chlorophyceae</taxon>
        <taxon>CS clade</taxon>
        <taxon>Chlamydomonadales</taxon>
        <taxon>Volvocaceae</taxon>
        <taxon>Volvox</taxon>
    </lineage>
</organism>
<evidence type="ECO:0000256" key="1">
    <source>
        <dbReference type="SAM" id="MobiDB-lite"/>
    </source>
</evidence>
<dbReference type="STRING" id="3068.D8TWF6"/>
<evidence type="ECO:0000259" key="2">
    <source>
        <dbReference type="PROSITE" id="PS50280"/>
    </source>
</evidence>
<dbReference type="PANTHER" id="PTHR47643">
    <property type="entry name" value="TPR DOMAIN PROTEIN (AFU_ORTHOLOGUE AFUA_5G12710)"/>
    <property type="match status" value="1"/>
</dbReference>
<dbReference type="PROSITE" id="PS50280">
    <property type="entry name" value="SET"/>
    <property type="match status" value="1"/>
</dbReference>
<keyword evidence="4" id="KW-1185">Reference proteome</keyword>
<dbReference type="InterPro" id="IPR011990">
    <property type="entry name" value="TPR-like_helical_dom_sf"/>
</dbReference>
<evidence type="ECO:0000313" key="3">
    <source>
        <dbReference type="EMBL" id="EFJ48038.1"/>
    </source>
</evidence>
<dbReference type="Gene3D" id="1.25.40.10">
    <property type="entry name" value="Tetratricopeptide repeat domain"/>
    <property type="match status" value="1"/>
</dbReference>
<dbReference type="EMBL" id="GL378341">
    <property type="protein sequence ID" value="EFJ48038.1"/>
    <property type="molecule type" value="Genomic_DNA"/>
</dbReference>
<dbReference type="PANTHER" id="PTHR47643:SF2">
    <property type="entry name" value="TPR DOMAIN PROTEIN (AFU_ORTHOLOGUE AFUA_5G12710)"/>
    <property type="match status" value="1"/>
</dbReference>
<dbReference type="CDD" id="cd20071">
    <property type="entry name" value="SET_SMYD"/>
    <property type="match status" value="1"/>
</dbReference>
<feature type="region of interest" description="Disordered" evidence="1">
    <location>
        <begin position="517"/>
        <end position="570"/>
    </location>
</feature>
<evidence type="ECO:0000313" key="4">
    <source>
        <dbReference type="Proteomes" id="UP000001058"/>
    </source>
</evidence>
<dbReference type="Pfam" id="PF00856">
    <property type="entry name" value="SET"/>
    <property type="match status" value="1"/>
</dbReference>
<proteinExistence type="predicted"/>
<gene>
    <name evidence="3" type="ORF">VOLCADRAFT_91197</name>
</gene>
<name>D8TWF6_VOLCA</name>
<feature type="domain" description="SET" evidence="2">
    <location>
        <begin position="92"/>
        <end position="290"/>
    </location>
</feature>
<dbReference type="Proteomes" id="UP000001058">
    <property type="component" value="Unassembled WGS sequence"/>
</dbReference>
<dbReference type="InterPro" id="IPR001214">
    <property type="entry name" value="SET_dom"/>
</dbReference>
<dbReference type="InterPro" id="IPR053209">
    <property type="entry name" value="Gramillin-biosynth_MTr"/>
</dbReference>